<proteinExistence type="predicted"/>
<sequence>MTEIDWQDLGHRDAAGLGRRDCYKLGKSLREAVPREALADFVPPEIRDPIAIIAETERPRLQSLLPMRRKAMAESAFAFLRGAADVMAFDLASQLAPGVTAQACGDCHLMNFGAFSSPEGNILFDVNDFDETLPHVDIIFDLRRLATSVAVAALDMNFSKSQARQFARRTVKTYRARLLELAAMSPIEVWNVRVHLRDIVKALRDRVLHDKLSAAIYEGNGPQDRIDGLPKIEKVGDGWRFVDKPPKLQHLESLRDPGADIDLPKLFEHLVQDGLQAPFATLFERYRLSDTAFKAVGVGSVGTFCAIGLYMSEDDQPLALQIKEARPSVLERFGQGGWKESQGKRVTTGQRVMQAASDIFLAHADDAETGRRFYMRHLKTRRLGSISELLKDEAFPRYAELCGSTLARAHARSSRPAVLAGYMGKGEAFEDALASFAMLYAKQTKDDFDAYRAAQSDAISR</sequence>
<reference evidence="1 2" key="1">
    <citation type="journal article" date="2023" name="Int. J. Syst. Evol. Microbiol.">
        <title>Methylocystis iwaonis sp. nov., a type II methane-oxidizing bacterium from surface soil of a rice paddy field in Japan, and emended description of the genus Methylocystis (ex Whittenbury et al. 1970) Bowman et al. 1993.</title>
        <authorList>
            <person name="Kaise H."/>
            <person name="Sawadogo J.B."/>
            <person name="Alam M.S."/>
            <person name="Ueno C."/>
            <person name="Dianou D."/>
            <person name="Shinjo R."/>
            <person name="Asakawa S."/>
        </authorList>
    </citation>
    <scope>NUCLEOTIDE SEQUENCE [LARGE SCALE GENOMIC DNA]</scope>
    <source>
        <strain evidence="1 2">SS37A-Re</strain>
    </source>
</reference>
<name>A0ABM8E6E2_9HYPH</name>
<protein>
    <recommendedName>
        <fullName evidence="3">DUF2252 domain-containing protein</fullName>
    </recommendedName>
</protein>
<dbReference type="Pfam" id="PF10009">
    <property type="entry name" value="DUF2252"/>
    <property type="match status" value="1"/>
</dbReference>
<organism evidence="1 2">
    <name type="scientific">Methylocystis iwaonis</name>
    <dbReference type="NCBI Taxonomy" id="2885079"/>
    <lineage>
        <taxon>Bacteria</taxon>
        <taxon>Pseudomonadati</taxon>
        <taxon>Pseudomonadota</taxon>
        <taxon>Alphaproteobacteria</taxon>
        <taxon>Hyphomicrobiales</taxon>
        <taxon>Methylocystaceae</taxon>
        <taxon>Methylocystis</taxon>
    </lineage>
</organism>
<dbReference type="PANTHER" id="PTHR39441:SF1">
    <property type="entry name" value="DUF2252 DOMAIN-CONTAINING PROTEIN"/>
    <property type="match status" value="1"/>
</dbReference>
<evidence type="ECO:0000313" key="1">
    <source>
        <dbReference type="EMBL" id="BDV33439.1"/>
    </source>
</evidence>
<evidence type="ECO:0000313" key="2">
    <source>
        <dbReference type="Proteomes" id="UP001317629"/>
    </source>
</evidence>
<dbReference type="PANTHER" id="PTHR39441">
    <property type="entry name" value="DUF2252 DOMAIN-CONTAINING PROTEIN"/>
    <property type="match status" value="1"/>
</dbReference>
<accession>A0ABM8E6E2</accession>
<dbReference type="EMBL" id="AP027142">
    <property type="protein sequence ID" value="BDV33439.1"/>
    <property type="molecule type" value="Genomic_DNA"/>
</dbReference>
<dbReference type="RefSeq" id="WP_281930858.1">
    <property type="nucleotide sequence ID" value="NZ_AP027142.1"/>
</dbReference>
<dbReference type="InterPro" id="IPR018721">
    <property type="entry name" value="DUF2252"/>
</dbReference>
<dbReference type="Proteomes" id="UP001317629">
    <property type="component" value="Chromosome"/>
</dbReference>
<keyword evidence="2" id="KW-1185">Reference proteome</keyword>
<gene>
    <name evidence="1" type="ORF">SS37A_09680</name>
</gene>
<evidence type="ECO:0008006" key="3">
    <source>
        <dbReference type="Google" id="ProtNLM"/>
    </source>
</evidence>